<dbReference type="Gene3D" id="3.30.810.10">
    <property type="entry name" value="2-Layer Sandwich"/>
    <property type="match status" value="1"/>
</dbReference>
<dbReference type="GO" id="GO:0005524">
    <property type="term" value="F:ATP binding"/>
    <property type="evidence" value="ECO:0007669"/>
    <property type="project" value="UniProtKB-UniRule"/>
</dbReference>
<keyword evidence="1" id="KW-0067">ATP-binding</keyword>
<dbReference type="VEuPathDB" id="FungiDB:RO3G_14019"/>
<accession>I1CLH8</accession>
<feature type="domain" description="PIPK" evidence="2">
    <location>
        <begin position="1"/>
        <end position="95"/>
    </location>
</feature>
<dbReference type="InterPro" id="IPR002498">
    <property type="entry name" value="PInositol-4-P-4/5-kinase_core"/>
</dbReference>
<evidence type="ECO:0000313" key="3">
    <source>
        <dbReference type="EMBL" id="EIE89308.1"/>
    </source>
</evidence>
<dbReference type="EMBL" id="CH476744">
    <property type="protein sequence ID" value="EIE89308.1"/>
    <property type="molecule type" value="Genomic_DNA"/>
</dbReference>
<dbReference type="GeneID" id="93620984"/>
<proteinExistence type="predicted"/>
<evidence type="ECO:0000313" key="4">
    <source>
        <dbReference type="Proteomes" id="UP000009138"/>
    </source>
</evidence>
<dbReference type="SUPFAM" id="SSF56104">
    <property type="entry name" value="SAICAR synthase-like"/>
    <property type="match status" value="1"/>
</dbReference>
<dbReference type="OMA" id="AMSTYFR"/>
<sequence>MVYDLKGSLRNRYAAKTGKNIEVLLDENLVEIGFDDERNEIIVGIVDFFRTYTWDKKLESWVKESGMLGGVKRDPTIISPKMYRRRFRSAIDLYFVMIPDFWTLLHNS</sequence>
<name>I1CLH8_RHIO9</name>
<dbReference type="GO" id="GO:0046854">
    <property type="term" value="P:phosphatidylinositol phosphate biosynthetic process"/>
    <property type="evidence" value="ECO:0007669"/>
    <property type="project" value="TreeGrafter"/>
</dbReference>
<dbReference type="SMART" id="SM00330">
    <property type="entry name" value="PIPKc"/>
    <property type="match status" value="1"/>
</dbReference>
<protein>
    <recommendedName>
        <fullName evidence="2">PIPK domain-containing protein</fullName>
    </recommendedName>
</protein>
<dbReference type="Pfam" id="PF01504">
    <property type="entry name" value="PIP5K"/>
    <property type="match status" value="1"/>
</dbReference>
<keyword evidence="4" id="KW-1185">Reference proteome</keyword>
<dbReference type="eggNOG" id="KOG0230">
    <property type="taxonomic scope" value="Eukaryota"/>
</dbReference>
<dbReference type="STRING" id="246409.I1CLH8"/>
<dbReference type="PANTHER" id="PTHR45748">
    <property type="entry name" value="1-PHOSPHATIDYLINOSITOL 3-PHOSPHATE 5-KINASE-RELATED"/>
    <property type="match status" value="1"/>
</dbReference>
<dbReference type="InterPro" id="IPR027483">
    <property type="entry name" value="PInositol-4-P-4/5-kinase_C_sf"/>
</dbReference>
<dbReference type="InParanoid" id="I1CLH8"/>
<dbReference type="GO" id="GO:0010008">
    <property type="term" value="C:endosome membrane"/>
    <property type="evidence" value="ECO:0007669"/>
    <property type="project" value="TreeGrafter"/>
</dbReference>
<keyword evidence="1" id="KW-0418">Kinase</keyword>
<keyword evidence="1" id="KW-0808">Transferase</keyword>
<dbReference type="PROSITE" id="PS51455">
    <property type="entry name" value="PIPK"/>
    <property type="match status" value="1"/>
</dbReference>
<dbReference type="AlphaFoldDB" id="I1CLH8"/>
<keyword evidence="1" id="KW-0547">Nucleotide-binding</keyword>
<dbReference type="GO" id="GO:0000285">
    <property type="term" value="F:1-phosphatidylinositol-3-phosphate 5-kinase activity"/>
    <property type="evidence" value="ECO:0007669"/>
    <property type="project" value="TreeGrafter"/>
</dbReference>
<organism evidence="3 4">
    <name type="scientific">Rhizopus delemar (strain RA 99-880 / ATCC MYA-4621 / FGSC 9543 / NRRL 43880)</name>
    <name type="common">Mucormycosis agent</name>
    <name type="synonym">Rhizopus arrhizus var. delemar</name>
    <dbReference type="NCBI Taxonomy" id="246409"/>
    <lineage>
        <taxon>Eukaryota</taxon>
        <taxon>Fungi</taxon>
        <taxon>Fungi incertae sedis</taxon>
        <taxon>Mucoromycota</taxon>
        <taxon>Mucoromycotina</taxon>
        <taxon>Mucoromycetes</taxon>
        <taxon>Mucorales</taxon>
        <taxon>Mucorineae</taxon>
        <taxon>Rhizopodaceae</taxon>
        <taxon>Rhizopus</taxon>
    </lineage>
</organism>
<dbReference type="OrthoDB" id="158357at2759"/>
<evidence type="ECO:0000256" key="1">
    <source>
        <dbReference type="PROSITE-ProRule" id="PRU00781"/>
    </source>
</evidence>
<dbReference type="PANTHER" id="PTHR45748:SF7">
    <property type="entry name" value="1-PHOSPHATIDYLINOSITOL 3-PHOSPHATE 5-KINASE-RELATED"/>
    <property type="match status" value="1"/>
</dbReference>
<dbReference type="RefSeq" id="XP_067524704.1">
    <property type="nucleotide sequence ID" value="XM_067668603.1"/>
</dbReference>
<reference evidence="3 4" key="1">
    <citation type="journal article" date="2009" name="PLoS Genet.">
        <title>Genomic analysis of the basal lineage fungus Rhizopus oryzae reveals a whole-genome duplication.</title>
        <authorList>
            <person name="Ma L.-J."/>
            <person name="Ibrahim A.S."/>
            <person name="Skory C."/>
            <person name="Grabherr M.G."/>
            <person name="Burger G."/>
            <person name="Butler M."/>
            <person name="Elias M."/>
            <person name="Idnurm A."/>
            <person name="Lang B.F."/>
            <person name="Sone T."/>
            <person name="Abe A."/>
            <person name="Calvo S.E."/>
            <person name="Corrochano L.M."/>
            <person name="Engels R."/>
            <person name="Fu J."/>
            <person name="Hansberg W."/>
            <person name="Kim J.-M."/>
            <person name="Kodira C.D."/>
            <person name="Koehrsen M.J."/>
            <person name="Liu B."/>
            <person name="Miranda-Saavedra D."/>
            <person name="O'Leary S."/>
            <person name="Ortiz-Castellanos L."/>
            <person name="Poulter R."/>
            <person name="Rodriguez-Romero J."/>
            <person name="Ruiz-Herrera J."/>
            <person name="Shen Y.-Q."/>
            <person name="Zeng Q."/>
            <person name="Galagan J."/>
            <person name="Birren B.W."/>
            <person name="Cuomo C.A."/>
            <person name="Wickes B.L."/>
        </authorList>
    </citation>
    <scope>NUCLEOTIDE SEQUENCE [LARGE SCALE GENOMIC DNA]</scope>
    <source>
        <strain evidence="4">RA 99-880 / ATCC MYA-4621 / FGSC 9543 / NRRL 43880</strain>
    </source>
</reference>
<dbReference type="Proteomes" id="UP000009138">
    <property type="component" value="Unassembled WGS sequence"/>
</dbReference>
<evidence type="ECO:0000259" key="2">
    <source>
        <dbReference type="PROSITE" id="PS51455"/>
    </source>
</evidence>
<gene>
    <name evidence="3" type="ORF">RO3G_14019</name>
</gene>